<feature type="region of interest" description="Disordered" evidence="3">
    <location>
        <begin position="139"/>
        <end position="159"/>
    </location>
</feature>
<dbReference type="InterPro" id="IPR007400">
    <property type="entry name" value="PrpF-like"/>
</dbReference>
<sequence>MGRWFNASLVDGPNPAVFCDAATLGLDTEGLSRLKDNVTLLRQLESIRLQATVRMGIARDLADAAQYQAIPKLSLLEKPGPSEAGVRATTLSMGIPHKAIPVTIGLSLAIAMATGDSVAGRLTTGKRIYHPTGYLDVEASSSRDKGARGTEGSTGMRASVRRSARRLMRGTVFL</sequence>
<dbReference type="AlphaFoldDB" id="R4XGN0"/>
<organism evidence="4 5">
    <name type="scientific">Taphrina deformans (strain PYCC 5710 / ATCC 11124 / CBS 356.35 / IMI 108563 / JCM 9778 / NBRC 8474)</name>
    <name type="common">Peach leaf curl fungus</name>
    <name type="synonym">Lalaria deformans</name>
    <dbReference type="NCBI Taxonomy" id="1097556"/>
    <lineage>
        <taxon>Eukaryota</taxon>
        <taxon>Fungi</taxon>
        <taxon>Dikarya</taxon>
        <taxon>Ascomycota</taxon>
        <taxon>Taphrinomycotina</taxon>
        <taxon>Taphrinomycetes</taxon>
        <taxon>Taphrinales</taxon>
        <taxon>Taphrinaceae</taxon>
        <taxon>Taphrina</taxon>
    </lineage>
</organism>
<comment type="caution">
    <text evidence="4">The sequence shown here is derived from an EMBL/GenBank/DDBJ whole genome shotgun (WGS) entry which is preliminary data.</text>
</comment>
<evidence type="ECO:0000256" key="3">
    <source>
        <dbReference type="SAM" id="MobiDB-lite"/>
    </source>
</evidence>
<dbReference type="STRING" id="1097556.R4XGN0"/>
<gene>
    <name evidence="4" type="ORF">TAPDE_002542</name>
</gene>
<dbReference type="PANTHER" id="PTHR43709">
    <property type="entry name" value="ACONITATE ISOMERASE-RELATED"/>
    <property type="match status" value="1"/>
</dbReference>
<proteinExistence type="inferred from homology"/>
<dbReference type="OrthoDB" id="10267539at2759"/>
<evidence type="ECO:0000313" key="5">
    <source>
        <dbReference type="Proteomes" id="UP000013776"/>
    </source>
</evidence>
<name>R4XGN0_TAPDE</name>
<dbReference type="GO" id="GO:0016853">
    <property type="term" value="F:isomerase activity"/>
    <property type="evidence" value="ECO:0007669"/>
    <property type="project" value="UniProtKB-KW"/>
</dbReference>
<reference evidence="4 5" key="1">
    <citation type="journal article" date="2013" name="MBio">
        <title>Genome sequencing of the plant pathogen Taphrina deformans, the causal agent of peach leaf curl.</title>
        <authorList>
            <person name="Cisse O.H."/>
            <person name="Almeida J.M.G.C.F."/>
            <person name="Fonseca A."/>
            <person name="Kumar A.A."/>
            <person name="Salojaervi J."/>
            <person name="Overmyer K."/>
            <person name="Hauser P.M."/>
            <person name="Pagni M."/>
        </authorList>
    </citation>
    <scope>NUCLEOTIDE SEQUENCE [LARGE SCALE GENOMIC DNA]</scope>
    <source>
        <strain evidence="5">PYCC 5710 / ATCC 11124 / CBS 356.35 / IMI 108563 / JCM 9778 / NBRC 8474</strain>
    </source>
</reference>
<dbReference type="Pfam" id="PF04303">
    <property type="entry name" value="PrpF"/>
    <property type="match status" value="1"/>
</dbReference>
<protein>
    <submittedName>
        <fullName evidence="4">Uncharacterized protein</fullName>
    </submittedName>
</protein>
<dbReference type="Proteomes" id="UP000013776">
    <property type="component" value="Unassembled WGS sequence"/>
</dbReference>
<keyword evidence="5" id="KW-1185">Reference proteome</keyword>
<accession>R4XGN0</accession>
<evidence type="ECO:0000256" key="2">
    <source>
        <dbReference type="ARBA" id="ARBA00023235"/>
    </source>
</evidence>
<keyword evidence="2" id="KW-0413">Isomerase</keyword>
<dbReference type="Gene3D" id="3.10.310.10">
    <property type="entry name" value="Diaminopimelate Epimerase, Chain A, domain 1"/>
    <property type="match status" value="1"/>
</dbReference>
<dbReference type="EMBL" id="CAHR02000088">
    <property type="protein sequence ID" value="CCG82524.1"/>
    <property type="molecule type" value="Genomic_DNA"/>
</dbReference>
<dbReference type="SUPFAM" id="SSF54506">
    <property type="entry name" value="Diaminopimelate epimerase-like"/>
    <property type="match status" value="1"/>
</dbReference>
<evidence type="ECO:0000256" key="1">
    <source>
        <dbReference type="ARBA" id="ARBA00007673"/>
    </source>
</evidence>
<dbReference type="PANTHER" id="PTHR43709:SF2">
    <property type="entry name" value="DUF453 DOMAIN PROTEIN (AFU_ORTHOLOGUE AFUA_6G00360)"/>
    <property type="match status" value="1"/>
</dbReference>
<dbReference type="eggNOG" id="ENOG502QSUX">
    <property type="taxonomic scope" value="Eukaryota"/>
</dbReference>
<dbReference type="VEuPathDB" id="FungiDB:TAPDE_002542"/>
<evidence type="ECO:0000313" key="4">
    <source>
        <dbReference type="EMBL" id="CCG82524.1"/>
    </source>
</evidence>
<comment type="similarity">
    <text evidence="1">Belongs to the PrpF family.</text>
</comment>